<accession>A0A3A8B3Z0</accession>
<dbReference type="AlphaFoldDB" id="A0A3A8B3Z0"/>
<dbReference type="Proteomes" id="UP000281128">
    <property type="component" value="Unassembled WGS sequence"/>
</dbReference>
<feature type="transmembrane region" description="Helical" evidence="1">
    <location>
        <begin position="72"/>
        <end position="93"/>
    </location>
</feature>
<keyword evidence="1" id="KW-1133">Transmembrane helix</keyword>
<organism evidence="2 3">
    <name type="scientific">Roseovarius spongiae</name>
    <dbReference type="NCBI Taxonomy" id="2320272"/>
    <lineage>
        <taxon>Bacteria</taxon>
        <taxon>Pseudomonadati</taxon>
        <taxon>Pseudomonadota</taxon>
        <taxon>Alphaproteobacteria</taxon>
        <taxon>Rhodobacterales</taxon>
        <taxon>Roseobacteraceae</taxon>
        <taxon>Roseovarius</taxon>
    </lineage>
</organism>
<dbReference type="EMBL" id="RAPE01000006">
    <property type="protein sequence ID" value="RKF12664.1"/>
    <property type="molecule type" value="Genomic_DNA"/>
</dbReference>
<keyword evidence="1" id="KW-0812">Transmembrane</keyword>
<reference evidence="2 3" key="1">
    <citation type="submission" date="2018-09" db="EMBL/GenBank/DDBJ databases">
        <title>Roseovarius spongiae sp. nov., isolated from a marine sponge.</title>
        <authorList>
            <person name="Zhuang L."/>
            <person name="Luo L."/>
        </authorList>
    </citation>
    <scope>NUCLEOTIDE SEQUENCE [LARGE SCALE GENOMIC DNA]</scope>
    <source>
        <strain evidence="2 3">HN-E21</strain>
    </source>
</reference>
<feature type="transmembrane region" description="Helical" evidence="1">
    <location>
        <begin position="119"/>
        <end position="144"/>
    </location>
</feature>
<evidence type="ECO:0000313" key="3">
    <source>
        <dbReference type="Proteomes" id="UP000281128"/>
    </source>
</evidence>
<proteinExistence type="predicted"/>
<name>A0A3A8B3Z0_9RHOB</name>
<evidence type="ECO:0000313" key="2">
    <source>
        <dbReference type="EMBL" id="RKF12664.1"/>
    </source>
</evidence>
<sequence length="150" mass="15568">MAEEETRTETDIGHPAPGRHKVGDWLLVFSFLLAPTVWALQLAAIASLSGLACLAPGGEATGLTSLTWAGPAIRWINVAALVLGIAGTVLTMVNMRRSHQAADPPEGGAISAGEGRVHWMAFGGLFVALVSVVAIIANSIPIFWGGMCPV</sequence>
<comment type="caution">
    <text evidence="2">The sequence shown here is derived from an EMBL/GenBank/DDBJ whole genome shotgun (WGS) entry which is preliminary data.</text>
</comment>
<keyword evidence="1" id="KW-0472">Membrane</keyword>
<dbReference type="OrthoDB" id="7596258at2"/>
<evidence type="ECO:0008006" key="4">
    <source>
        <dbReference type="Google" id="ProtNLM"/>
    </source>
</evidence>
<keyword evidence="3" id="KW-1185">Reference proteome</keyword>
<evidence type="ECO:0000256" key="1">
    <source>
        <dbReference type="SAM" id="Phobius"/>
    </source>
</evidence>
<gene>
    <name evidence="2" type="ORF">D6850_17040</name>
</gene>
<feature type="transmembrane region" description="Helical" evidence="1">
    <location>
        <begin position="25"/>
        <end position="52"/>
    </location>
</feature>
<dbReference type="RefSeq" id="WP_121168816.1">
    <property type="nucleotide sequence ID" value="NZ_RAPE01000006.1"/>
</dbReference>
<protein>
    <recommendedName>
        <fullName evidence="4">Cytochrome C oxidase subunit I</fullName>
    </recommendedName>
</protein>